<dbReference type="Proteomes" id="UP000028712">
    <property type="component" value="Unassembled WGS sequence"/>
</dbReference>
<dbReference type="EMBL" id="JPRM01000052">
    <property type="protein sequence ID" value="KFF08529.1"/>
    <property type="molecule type" value="Genomic_DNA"/>
</dbReference>
<evidence type="ECO:0000313" key="3">
    <source>
        <dbReference type="EMBL" id="KFF08529.1"/>
    </source>
</evidence>
<dbReference type="Pfam" id="PF13360">
    <property type="entry name" value="PQQ_2"/>
    <property type="match status" value="2"/>
</dbReference>
<dbReference type="SMART" id="SM00564">
    <property type="entry name" value="PQQ"/>
    <property type="match status" value="8"/>
</dbReference>
<dbReference type="SUPFAM" id="SSF50998">
    <property type="entry name" value="Quinoprotein alcohol dehydrogenase-like"/>
    <property type="match status" value="2"/>
</dbReference>
<dbReference type="EMBL" id="MUGY01000026">
    <property type="protein sequence ID" value="OXA91063.1"/>
    <property type="molecule type" value="Genomic_DNA"/>
</dbReference>
<dbReference type="OrthoDB" id="7012117at2"/>
<dbReference type="InterPro" id="IPR002372">
    <property type="entry name" value="PQQ_rpt_dom"/>
</dbReference>
<accession>A0A085ZVR5</accession>
<sequence>MNRLLALLPLYFFFAVNNLFAQTNDSSIINSFSDRVFPGKGYQPLGDIKWKFKTDGKIFSSPIAKKGIVYIGSEDGFLYAIEEKSGNLKWKFKTNGAIHSSPSIYENTIFFGSFDGYYYAVNTTTGKEIWKFKTGGENWYREVRMLDLYPNDPLTDDLWDYFLSSPVVYKDDKSASVLFGSSDGNVYSLDAKKGNLNWKFKTDGPIHSTPVINKNTLYIGSWDAKLFAINCKTGKEKWKFVTEDKIGFKGIQSSVTVANGMVYFGARDPYFFALDSETGKLIWKYDAENSWILSSAVILNNIIYVGTSDTYALLALDAKTGKELYRFRTSGYVYSSPAISGNTVYFGDFTGNFFALDILSQGKISNFISTDGRKKHAAKLVNNDQLDFVYAAKDSDLSQYKETKKVMDEFYKLGPIVSSPYISNNTVYFGSGDGYFYAIGL</sequence>
<feature type="domain" description="Pyrrolo-quinoline quinone repeat" evidence="2">
    <location>
        <begin position="251"/>
        <end position="360"/>
    </location>
</feature>
<dbReference type="InterPro" id="IPR018391">
    <property type="entry name" value="PQQ_b-propeller_rpt"/>
</dbReference>
<dbReference type="Proteomes" id="UP000198424">
    <property type="component" value="Unassembled WGS sequence"/>
</dbReference>
<evidence type="ECO:0000259" key="2">
    <source>
        <dbReference type="Pfam" id="PF13360"/>
    </source>
</evidence>
<reference evidence="3 5" key="1">
    <citation type="submission" date="2014-07" db="EMBL/GenBank/DDBJ databases">
        <title>Genome of Flavobacterium hydatis DSM 2063.</title>
        <authorList>
            <person name="Pipes S.E."/>
            <person name="Stropko S.J."/>
            <person name="Newman J.D."/>
        </authorList>
    </citation>
    <scope>NUCLEOTIDE SEQUENCE [LARGE SCALE GENOMIC DNA]</scope>
    <source>
        <strain evidence="3 5">DSM 2063</strain>
    </source>
</reference>
<dbReference type="InterPro" id="IPR015943">
    <property type="entry name" value="WD40/YVTN_repeat-like_dom_sf"/>
</dbReference>
<feature type="domain" description="Pyrrolo-quinoline quinone repeat" evidence="2">
    <location>
        <begin position="119"/>
        <end position="242"/>
    </location>
</feature>
<keyword evidence="1" id="KW-0732">Signal</keyword>
<dbReference type="PANTHER" id="PTHR34512">
    <property type="entry name" value="CELL SURFACE PROTEIN"/>
    <property type="match status" value="1"/>
</dbReference>
<dbReference type="PANTHER" id="PTHR34512:SF30">
    <property type="entry name" value="OUTER MEMBRANE PROTEIN ASSEMBLY FACTOR BAMB"/>
    <property type="match status" value="1"/>
</dbReference>
<feature type="chain" id="PRO_5001801908" evidence="1">
    <location>
        <begin position="22"/>
        <end position="441"/>
    </location>
</feature>
<protein>
    <submittedName>
        <fullName evidence="3">Pyrrolo-quinoline quinone</fullName>
    </submittedName>
</protein>
<dbReference type="AlphaFoldDB" id="A0A085ZVR5"/>
<gene>
    <name evidence="4" type="ORF">B0A62_18470</name>
    <name evidence="3" type="ORF">IW20_23615</name>
</gene>
<name>A0A085ZVR5_FLAHY</name>
<evidence type="ECO:0000256" key="1">
    <source>
        <dbReference type="SAM" id="SignalP"/>
    </source>
</evidence>
<organism evidence="3 5">
    <name type="scientific">Flavobacterium hydatis</name>
    <name type="common">Cytophaga aquatilis</name>
    <dbReference type="NCBI Taxonomy" id="991"/>
    <lineage>
        <taxon>Bacteria</taxon>
        <taxon>Pseudomonadati</taxon>
        <taxon>Bacteroidota</taxon>
        <taxon>Flavobacteriia</taxon>
        <taxon>Flavobacteriales</taxon>
        <taxon>Flavobacteriaceae</taxon>
        <taxon>Flavobacterium</taxon>
    </lineage>
</organism>
<dbReference type="eggNOG" id="COG1520">
    <property type="taxonomic scope" value="Bacteria"/>
</dbReference>
<dbReference type="STRING" id="991.IW20_23615"/>
<comment type="caution">
    <text evidence="3">The sequence shown here is derived from an EMBL/GenBank/DDBJ whole genome shotgun (WGS) entry which is preliminary data.</text>
</comment>
<dbReference type="Gene3D" id="2.130.10.10">
    <property type="entry name" value="YVTN repeat-like/Quinoprotein amine dehydrogenase"/>
    <property type="match status" value="3"/>
</dbReference>
<evidence type="ECO:0000313" key="5">
    <source>
        <dbReference type="Proteomes" id="UP000028712"/>
    </source>
</evidence>
<evidence type="ECO:0000313" key="4">
    <source>
        <dbReference type="EMBL" id="OXA91063.1"/>
    </source>
</evidence>
<dbReference type="InterPro" id="IPR011047">
    <property type="entry name" value="Quinoprotein_ADH-like_sf"/>
</dbReference>
<reference evidence="4 6" key="2">
    <citation type="submission" date="2016-11" db="EMBL/GenBank/DDBJ databases">
        <title>Whole genomes of Flavobacteriaceae.</title>
        <authorList>
            <person name="Stine C."/>
            <person name="Li C."/>
            <person name="Tadesse D."/>
        </authorList>
    </citation>
    <scope>NUCLEOTIDE SEQUENCE [LARGE SCALE GENOMIC DNA]</scope>
    <source>
        <strain evidence="4 6">ATCC 29551</strain>
    </source>
</reference>
<keyword evidence="6" id="KW-1185">Reference proteome</keyword>
<evidence type="ECO:0000313" key="6">
    <source>
        <dbReference type="Proteomes" id="UP000198424"/>
    </source>
</evidence>
<dbReference type="RefSeq" id="WP_035628123.1">
    <property type="nucleotide sequence ID" value="NZ_JBEWQG010000040.1"/>
</dbReference>
<proteinExistence type="predicted"/>
<feature type="signal peptide" evidence="1">
    <location>
        <begin position="1"/>
        <end position="21"/>
    </location>
</feature>